<keyword evidence="2" id="KW-1185">Reference proteome</keyword>
<proteinExistence type="predicted"/>
<protein>
    <submittedName>
        <fullName evidence="1">Uncharacterized protein</fullName>
    </submittedName>
</protein>
<dbReference type="Proteomes" id="UP001597374">
    <property type="component" value="Unassembled WGS sequence"/>
</dbReference>
<organism evidence="1 2">
    <name type="scientific">Pontibacter ruber</name>
    <dbReference type="NCBI Taxonomy" id="1343895"/>
    <lineage>
        <taxon>Bacteria</taxon>
        <taxon>Pseudomonadati</taxon>
        <taxon>Bacteroidota</taxon>
        <taxon>Cytophagia</taxon>
        <taxon>Cytophagales</taxon>
        <taxon>Hymenobacteraceae</taxon>
        <taxon>Pontibacter</taxon>
    </lineage>
</organism>
<evidence type="ECO:0000313" key="1">
    <source>
        <dbReference type="EMBL" id="MFD2246528.1"/>
    </source>
</evidence>
<evidence type="ECO:0000313" key="2">
    <source>
        <dbReference type="Proteomes" id="UP001597374"/>
    </source>
</evidence>
<comment type="caution">
    <text evidence="1">The sequence shown here is derived from an EMBL/GenBank/DDBJ whole genome shotgun (WGS) entry which is preliminary data.</text>
</comment>
<sequence length="184" mass="21222">MKSLLLFLSVTLLFQGFSTQKLESSFNSLKSADTKENQVLYFNLFPSDFGTFKRTFDYVGDKPGPLYEKSPDYISRFYALDKISKKEILKKAINIGINGEWEADAVSQLQHNLEPLVLENVDLTYQILKVRQPKEIESFFYFLFSGPHPQHSIPTQLHKLKGLDKSFYNHILSGHEKALKDSEH</sequence>
<reference evidence="2" key="1">
    <citation type="journal article" date="2019" name="Int. J. Syst. Evol. Microbiol.">
        <title>The Global Catalogue of Microorganisms (GCM) 10K type strain sequencing project: providing services to taxonomists for standard genome sequencing and annotation.</title>
        <authorList>
            <consortium name="The Broad Institute Genomics Platform"/>
            <consortium name="The Broad Institute Genome Sequencing Center for Infectious Disease"/>
            <person name="Wu L."/>
            <person name="Ma J."/>
        </authorList>
    </citation>
    <scope>NUCLEOTIDE SEQUENCE [LARGE SCALE GENOMIC DNA]</scope>
    <source>
        <strain evidence="2">CGMCC 4.1782</strain>
    </source>
</reference>
<dbReference type="EMBL" id="JBHUIM010000001">
    <property type="protein sequence ID" value="MFD2246528.1"/>
    <property type="molecule type" value="Genomic_DNA"/>
</dbReference>
<accession>A0ABW5CYX4</accession>
<dbReference type="RefSeq" id="WP_250428316.1">
    <property type="nucleotide sequence ID" value="NZ_JALPRR010000001.1"/>
</dbReference>
<gene>
    <name evidence="1" type="ORF">ACFSKP_09705</name>
</gene>
<name>A0ABW5CYX4_9BACT</name>